<organism evidence="1 2">
    <name type="scientific">Shewanella benthica</name>
    <dbReference type="NCBI Taxonomy" id="43661"/>
    <lineage>
        <taxon>Bacteria</taxon>
        <taxon>Pseudomonadati</taxon>
        <taxon>Pseudomonadota</taxon>
        <taxon>Gammaproteobacteria</taxon>
        <taxon>Alteromonadales</taxon>
        <taxon>Shewanellaceae</taxon>
        <taxon>Shewanella</taxon>
    </lineage>
</organism>
<accession>A0A330M0P2</accession>
<sequence length="44" mass="5132">MKSRGGVSQKYLHIPRWEALGYNEGGDLQITTQHQNSQMKQRKM</sequence>
<reference evidence="2" key="1">
    <citation type="submission" date="2018-06" db="EMBL/GenBank/DDBJ databases">
        <authorList>
            <person name="Cea G.-C."/>
            <person name="William W."/>
        </authorList>
    </citation>
    <scope>NUCLEOTIDE SEQUENCE [LARGE SCALE GENOMIC DNA]</scope>
    <source>
        <strain evidence="2">DB21MT-2</strain>
    </source>
</reference>
<name>A0A330M0P2_9GAMM</name>
<evidence type="ECO:0000313" key="1">
    <source>
        <dbReference type="EMBL" id="SQH75655.1"/>
    </source>
</evidence>
<gene>
    <name evidence="1" type="ORF">SHEWBE_1689</name>
</gene>
<protein>
    <submittedName>
        <fullName evidence="1">Uncharacterized protein</fullName>
    </submittedName>
</protein>
<dbReference type="AlphaFoldDB" id="A0A330M0P2"/>
<dbReference type="EMBL" id="LS483452">
    <property type="protein sequence ID" value="SQH75655.1"/>
    <property type="molecule type" value="Genomic_DNA"/>
</dbReference>
<dbReference type="RefSeq" id="WP_269461400.1">
    <property type="nucleotide sequence ID" value="NZ_LS483452.1"/>
</dbReference>
<dbReference type="Proteomes" id="UP000250123">
    <property type="component" value="Chromosome SHEWBE"/>
</dbReference>
<dbReference type="KEGG" id="sbk:SHEWBE_1689"/>
<evidence type="ECO:0000313" key="2">
    <source>
        <dbReference type="Proteomes" id="UP000250123"/>
    </source>
</evidence>
<proteinExistence type="predicted"/>